<evidence type="ECO:0000313" key="3">
    <source>
        <dbReference type="EMBL" id="CAD7241114.1"/>
    </source>
</evidence>
<evidence type="ECO:0000259" key="2">
    <source>
        <dbReference type="Pfam" id="PF16209"/>
    </source>
</evidence>
<protein>
    <recommendedName>
        <fullName evidence="2">P-type ATPase N-terminal domain-containing protein</fullName>
    </recommendedName>
</protein>
<feature type="transmembrane region" description="Helical" evidence="1">
    <location>
        <begin position="143"/>
        <end position="163"/>
    </location>
</feature>
<dbReference type="InterPro" id="IPR023298">
    <property type="entry name" value="ATPase_P-typ_TM_dom_sf"/>
</dbReference>
<gene>
    <name evidence="3" type="ORF">DSTB1V02_LOCUS1115</name>
</gene>
<dbReference type="SUPFAM" id="SSF81665">
    <property type="entry name" value="Calcium ATPase, transmembrane domain M"/>
    <property type="match status" value="1"/>
</dbReference>
<feature type="non-terminal residue" evidence="3">
    <location>
        <position position="206"/>
    </location>
</feature>
<evidence type="ECO:0000313" key="4">
    <source>
        <dbReference type="Proteomes" id="UP000677054"/>
    </source>
</evidence>
<dbReference type="GO" id="GO:0005886">
    <property type="term" value="C:plasma membrane"/>
    <property type="evidence" value="ECO:0007669"/>
    <property type="project" value="TreeGrafter"/>
</dbReference>
<dbReference type="Pfam" id="PF16209">
    <property type="entry name" value="PhoLip_ATPase_N"/>
    <property type="match status" value="1"/>
</dbReference>
<keyword evidence="1" id="KW-0812">Transmembrane</keyword>
<keyword evidence="1" id="KW-0472">Membrane</keyword>
<reference evidence="3" key="1">
    <citation type="submission" date="2020-11" db="EMBL/GenBank/DDBJ databases">
        <authorList>
            <person name="Tran Van P."/>
        </authorList>
    </citation>
    <scope>NUCLEOTIDE SEQUENCE</scope>
</reference>
<dbReference type="GO" id="GO:0006897">
    <property type="term" value="P:endocytosis"/>
    <property type="evidence" value="ECO:0007669"/>
    <property type="project" value="TreeGrafter"/>
</dbReference>
<dbReference type="OrthoDB" id="377733at2759"/>
<organism evidence="3">
    <name type="scientific">Darwinula stevensoni</name>
    <dbReference type="NCBI Taxonomy" id="69355"/>
    <lineage>
        <taxon>Eukaryota</taxon>
        <taxon>Metazoa</taxon>
        <taxon>Ecdysozoa</taxon>
        <taxon>Arthropoda</taxon>
        <taxon>Crustacea</taxon>
        <taxon>Oligostraca</taxon>
        <taxon>Ostracoda</taxon>
        <taxon>Podocopa</taxon>
        <taxon>Podocopida</taxon>
        <taxon>Darwinulocopina</taxon>
        <taxon>Darwinuloidea</taxon>
        <taxon>Darwinulidae</taxon>
        <taxon>Darwinula</taxon>
    </lineage>
</organism>
<feature type="transmembrane region" description="Helical" evidence="1">
    <location>
        <begin position="106"/>
        <end position="131"/>
    </location>
</feature>
<dbReference type="PANTHER" id="PTHR24092:SF5">
    <property type="entry name" value="PHOSPHOLIPID-TRANSPORTING ATPASE"/>
    <property type="match status" value="1"/>
</dbReference>
<feature type="domain" description="P-type ATPase N-terminal" evidence="2">
    <location>
        <begin position="91"/>
        <end position="146"/>
    </location>
</feature>
<keyword evidence="4" id="KW-1185">Reference proteome</keyword>
<dbReference type="GO" id="GO:0140326">
    <property type="term" value="F:ATPase-coupled intramembrane lipid transporter activity"/>
    <property type="evidence" value="ECO:0007669"/>
    <property type="project" value="TreeGrafter"/>
</dbReference>
<accession>A0A7R8X1N2</accession>
<evidence type="ECO:0000256" key="1">
    <source>
        <dbReference type="SAM" id="Phobius"/>
    </source>
</evidence>
<keyword evidence="1" id="KW-1133">Transmembrane helix</keyword>
<dbReference type="AlphaFoldDB" id="A0A7R8X1N2"/>
<dbReference type="EMBL" id="CAJPEV010000097">
    <property type="protein sequence ID" value="CAG0880513.1"/>
    <property type="molecule type" value="Genomic_DNA"/>
</dbReference>
<dbReference type="GO" id="GO:0006890">
    <property type="term" value="P:retrograde vesicle-mediated transport, Golgi to endoplasmic reticulum"/>
    <property type="evidence" value="ECO:0007669"/>
    <property type="project" value="TreeGrafter"/>
</dbReference>
<sequence length="206" mass="24130">MASKVHLPQLQMSHPEHVRLRVVDNKDYVADESEYLLSPNDSVKIRQPVDWKKYSPQQGFASNLFCAMCKWSCFRSREPRARDIIIGEPEQGTFPPNVIRNQKYGIFTFVPCVLILQFQFFLNFYFLVMALSQFIPIIRIGYIYTYWGPLGFVLFVTLLREAVDDYRRYKRDKEVNNQKYTRLILGSTQVATSSQIKVGDIILIEK</sequence>
<dbReference type="GO" id="GO:0045332">
    <property type="term" value="P:phospholipid translocation"/>
    <property type="evidence" value="ECO:0007669"/>
    <property type="project" value="TreeGrafter"/>
</dbReference>
<dbReference type="GO" id="GO:0005802">
    <property type="term" value="C:trans-Golgi network"/>
    <property type="evidence" value="ECO:0007669"/>
    <property type="project" value="TreeGrafter"/>
</dbReference>
<dbReference type="Proteomes" id="UP000677054">
    <property type="component" value="Unassembled WGS sequence"/>
</dbReference>
<dbReference type="PANTHER" id="PTHR24092">
    <property type="entry name" value="PROBABLE PHOSPHOLIPID-TRANSPORTING ATPASE"/>
    <property type="match status" value="1"/>
</dbReference>
<dbReference type="EMBL" id="LR899614">
    <property type="protein sequence ID" value="CAD7241114.1"/>
    <property type="molecule type" value="Genomic_DNA"/>
</dbReference>
<name>A0A7R8X1N2_9CRUS</name>
<dbReference type="InterPro" id="IPR032631">
    <property type="entry name" value="P-type_ATPase_N"/>
</dbReference>
<dbReference type="GO" id="GO:0005768">
    <property type="term" value="C:endosome"/>
    <property type="evidence" value="ECO:0007669"/>
    <property type="project" value="TreeGrafter"/>
</dbReference>
<proteinExistence type="predicted"/>